<accession>A0A4Z1IPC9</accession>
<evidence type="ECO:0000256" key="1">
    <source>
        <dbReference type="SAM" id="MobiDB-lite"/>
    </source>
</evidence>
<gene>
    <name evidence="2" type="ORF">BCON_0014g00650</name>
</gene>
<reference evidence="2 3" key="1">
    <citation type="submission" date="2017-12" db="EMBL/GenBank/DDBJ databases">
        <title>Comparative genomics of Botrytis spp.</title>
        <authorList>
            <person name="Valero-Jimenez C.A."/>
            <person name="Tapia P."/>
            <person name="Veloso J."/>
            <person name="Silva-Moreno E."/>
            <person name="Staats M."/>
            <person name="Valdes J.H."/>
            <person name="Van Kan J.A.L."/>
        </authorList>
    </citation>
    <scope>NUCLEOTIDE SEQUENCE [LARGE SCALE GENOMIC DNA]</scope>
    <source>
        <strain evidence="2 3">MUCL11595</strain>
    </source>
</reference>
<feature type="compositionally biased region" description="Polar residues" evidence="1">
    <location>
        <begin position="126"/>
        <end position="164"/>
    </location>
</feature>
<proteinExistence type="predicted"/>
<dbReference type="OrthoDB" id="3551792at2759"/>
<feature type="compositionally biased region" description="Polar residues" evidence="1">
    <location>
        <begin position="90"/>
        <end position="115"/>
    </location>
</feature>
<feature type="region of interest" description="Disordered" evidence="1">
    <location>
        <begin position="78"/>
        <end position="234"/>
    </location>
</feature>
<protein>
    <submittedName>
        <fullName evidence="2">Uncharacterized protein</fullName>
    </submittedName>
</protein>
<dbReference type="EMBL" id="PQXN01000014">
    <property type="protein sequence ID" value="TGO63276.1"/>
    <property type="molecule type" value="Genomic_DNA"/>
</dbReference>
<sequence length="234" mass="26174">MEFTTAHKVRWENMQRWELPVNLTPKSACYQYQDWVDKVRVAAAMKRELAISFPKGVPPLRAYFHPVFFKREPGPPRMGDMISHADSGYYQPTSQASGSRYPDNPTSYDQGSTSAYGADHYGQPLYQPSGSGNISYRSDQPSVYATSGTDGYQPSGYNQYTSQSGGSGYPEFAADGQQYDHGNERADVPYGDVNTSEPKIINFEPQHQERTPAPRDSTASGSRSSRKAKERSRR</sequence>
<comment type="caution">
    <text evidence="2">The sequence shown here is derived from an EMBL/GenBank/DDBJ whole genome shotgun (WGS) entry which is preliminary data.</text>
</comment>
<keyword evidence="3" id="KW-1185">Reference proteome</keyword>
<name>A0A4Z1IPC9_9HELO</name>
<evidence type="ECO:0000313" key="2">
    <source>
        <dbReference type="EMBL" id="TGO63276.1"/>
    </source>
</evidence>
<evidence type="ECO:0000313" key="3">
    <source>
        <dbReference type="Proteomes" id="UP000297527"/>
    </source>
</evidence>
<dbReference type="Proteomes" id="UP000297527">
    <property type="component" value="Unassembled WGS sequence"/>
</dbReference>
<dbReference type="AlphaFoldDB" id="A0A4Z1IPC9"/>
<feature type="compositionally biased region" description="Basic residues" evidence="1">
    <location>
        <begin position="224"/>
        <end position="234"/>
    </location>
</feature>
<organism evidence="2 3">
    <name type="scientific">Botryotinia convoluta</name>
    <dbReference type="NCBI Taxonomy" id="54673"/>
    <lineage>
        <taxon>Eukaryota</taxon>
        <taxon>Fungi</taxon>
        <taxon>Dikarya</taxon>
        <taxon>Ascomycota</taxon>
        <taxon>Pezizomycotina</taxon>
        <taxon>Leotiomycetes</taxon>
        <taxon>Helotiales</taxon>
        <taxon>Sclerotiniaceae</taxon>
        <taxon>Botryotinia</taxon>
    </lineage>
</organism>